<organism evidence="1 2">
    <name type="scientific">Listeria welshimeri serovar 6b (strain ATCC 35897 / DSM 20650 / CCUG 15529 / CIP 8149 / NCTC 11857 / SLCC 5334 / V8)</name>
    <dbReference type="NCBI Taxonomy" id="386043"/>
    <lineage>
        <taxon>Bacteria</taxon>
        <taxon>Bacillati</taxon>
        <taxon>Bacillota</taxon>
        <taxon>Bacilli</taxon>
        <taxon>Bacillales</taxon>
        <taxon>Listeriaceae</taxon>
        <taxon>Listeria</taxon>
    </lineage>
</organism>
<dbReference type="RefSeq" id="WP_011701552.1">
    <property type="nucleotide sequence ID" value="NC_008555.1"/>
</dbReference>
<dbReference type="Proteomes" id="UP000000779">
    <property type="component" value="Chromosome"/>
</dbReference>
<proteinExistence type="predicted"/>
<reference evidence="1 2" key="1">
    <citation type="journal article" date="2006" name="J. Bacteriol.">
        <title>Whole-genome sequence of Listeria welshimeri reveals common steps in genome reduction with Listeria innocua as compared to Listeria monocytogenes.</title>
        <authorList>
            <person name="Hain T."/>
            <person name="Steinweg C."/>
            <person name="Kuenne C.T."/>
            <person name="Billion A."/>
            <person name="Ghai R."/>
            <person name="Chatterjee S.S."/>
            <person name="Domann E."/>
            <person name="Kaerst U."/>
            <person name="Goesmann A."/>
            <person name="Bekel T."/>
            <person name="Bartels D."/>
            <person name="Kaiser O."/>
            <person name="Meyer F."/>
            <person name="Puehler A."/>
            <person name="Weisshaar B."/>
            <person name="Wehland J."/>
            <person name="Liang C."/>
            <person name="Dandekar T."/>
            <person name="Lampidis R."/>
            <person name="Kreft J."/>
            <person name="Goebel W."/>
            <person name="Chakraborty T."/>
        </authorList>
    </citation>
    <scope>NUCLEOTIDE SEQUENCE [LARGE SCALE GENOMIC DNA]</scope>
    <source>
        <strain evidence="2">ATCC 35897 / DSM 20650 / CIP 8149 / NCTC 11857 / SLCC 5334 / V8</strain>
    </source>
</reference>
<dbReference type="OrthoDB" id="2361452at2"/>
<dbReference type="KEGG" id="lwe:lwe0715"/>
<dbReference type="GeneID" id="61188604"/>
<dbReference type="STRING" id="386043.lwe0715"/>
<dbReference type="HOGENOM" id="CLU_160749_2_1_9"/>
<sequence length="108" mass="12103">MAEFQSNLETAEQVATLMGHADLLLQNIVGKSLTPALKTTLDGNNKAKQSNQQLIQLIQQFQTAFEKDVNNIRSVAHEFVANDEELKKNFENQNLFKDSLADVIGTKR</sequence>
<dbReference type="NCBIfam" id="TIGR04197">
    <property type="entry name" value="T7SS_SACOL2603"/>
    <property type="match status" value="1"/>
</dbReference>
<accession>A0AGK1</accession>
<evidence type="ECO:0000313" key="1">
    <source>
        <dbReference type="EMBL" id="CAK20133.1"/>
    </source>
</evidence>
<gene>
    <name evidence="1" type="ordered locus">lwe0715</name>
</gene>
<protein>
    <submittedName>
        <fullName evidence="1">Uncharacterized protein</fullName>
    </submittedName>
</protein>
<evidence type="ECO:0000313" key="2">
    <source>
        <dbReference type="Proteomes" id="UP000000779"/>
    </source>
</evidence>
<dbReference type="eggNOG" id="ENOG5034357">
    <property type="taxonomic scope" value="Bacteria"/>
</dbReference>
<dbReference type="InterPro" id="IPR021477">
    <property type="entry name" value="TVIIS_effector_SACOL2603_fam"/>
</dbReference>
<dbReference type="EMBL" id="AM263198">
    <property type="protein sequence ID" value="CAK20133.1"/>
    <property type="molecule type" value="Genomic_DNA"/>
</dbReference>
<name>A0AGK1_LISW6</name>
<dbReference type="AlphaFoldDB" id="A0AGK1"/>